<dbReference type="InterPro" id="IPR050313">
    <property type="entry name" value="Carb_Metab_HTH_regulators"/>
</dbReference>
<evidence type="ECO:0000256" key="3">
    <source>
        <dbReference type="ARBA" id="ARBA00023163"/>
    </source>
</evidence>
<dbReference type="AlphaFoldDB" id="A0A4R3YUF6"/>
<accession>A0A4R3YUF6</accession>
<dbReference type="InterPro" id="IPR036388">
    <property type="entry name" value="WH-like_DNA-bd_sf"/>
</dbReference>
<dbReference type="SUPFAM" id="SSF46785">
    <property type="entry name" value="Winged helix' DNA-binding domain"/>
    <property type="match status" value="1"/>
</dbReference>
<dbReference type="PANTHER" id="PTHR30363:SF49">
    <property type="entry name" value="L-FUCOSE OPERON ACTIVATOR"/>
    <property type="match status" value="1"/>
</dbReference>
<organism evidence="5 6">
    <name type="scientific">Biostraticola tofi</name>
    <dbReference type="NCBI Taxonomy" id="466109"/>
    <lineage>
        <taxon>Bacteria</taxon>
        <taxon>Pseudomonadati</taxon>
        <taxon>Pseudomonadota</taxon>
        <taxon>Gammaproteobacteria</taxon>
        <taxon>Enterobacterales</taxon>
        <taxon>Bruguierivoracaceae</taxon>
        <taxon>Biostraticola</taxon>
    </lineage>
</organism>
<protein>
    <submittedName>
        <fullName evidence="5">DeoR family transcriptional regulator</fullName>
    </submittedName>
</protein>
<dbReference type="Gene3D" id="1.10.10.10">
    <property type="entry name" value="Winged helix-like DNA-binding domain superfamily/Winged helix DNA-binding domain"/>
    <property type="match status" value="1"/>
</dbReference>
<dbReference type="GO" id="GO:0003700">
    <property type="term" value="F:DNA-binding transcription factor activity"/>
    <property type="evidence" value="ECO:0007669"/>
    <property type="project" value="InterPro"/>
</dbReference>
<gene>
    <name evidence="5" type="ORF">EDC52_10467</name>
</gene>
<dbReference type="SUPFAM" id="SSF100950">
    <property type="entry name" value="NagB/RpiA/CoA transferase-like"/>
    <property type="match status" value="1"/>
</dbReference>
<dbReference type="InterPro" id="IPR036390">
    <property type="entry name" value="WH_DNA-bd_sf"/>
</dbReference>
<keyword evidence="1" id="KW-0805">Transcription regulation</keyword>
<dbReference type="Pfam" id="PF00455">
    <property type="entry name" value="DeoRC"/>
    <property type="match status" value="1"/>
</dbReference>
<evidence type="ECO:0000259" key="4">
    <source>
        <dbReference type="PROSITE" id="PS51000"/>
    </source>
</evidence>
<dbReference type="SMART" id="SM01134">
    <property type="entry name" value="DeoRC"/>
    <property type="match status" value="1"/>
</dbReference>
<keyword evidence="3" id="KW-0804">Transcription</keyword>
<dbReference type="InterPro" id="IPR037171">
    <property type="entry name" value="NagB/RpiA_transferase-like"/>
</dbReference>
<evidence type="ECO:0000313" key="5">
    <source>
        <dbReference type="EMBL" id="TCV96627.1"/>
    </source>
</evidence>
<dbReference type="InterPro" id="IPR014036">
    <property type="entry name" value="DeoR-like_C"/>
</dbReference>
<dbReference type="PANTHER" id="PTHR30363">
    <property type="entry name" value="HTH-TYPE TRANSCRIPTIONAL REGULATOR SRLR-RELATED"/>
    <property type="match status" value="1"/>
</dbReference>
<dbReference type="PROSITE" id="PS51000">
    <property type="entry name" value="HTH_DEOR_2"/>
    <property type="match status" value="1"/>
</dbReference>
<dbReference type="OrthoDB" id="6846621at2"/>
<reference evidence="5 6" key="1">
    <citation type="submission" date="2019-03" db="EMBL/GenBank/DDBJ databases">
        <title>Genomic Encyclopedia of Type Strains, Phase IV (KMG-IV): sequencing the most valuable type-strain genomes for metagenomic binning, comparative biology and taxonomic classification.</title>
        <authorList>
            <person name="Goeker M."/>
        </authorList>
    </citation>
    <scope>NUCLEOTIDE SEQUENCE [LARGE SCALE GENOMIC DNA]</scope>
    <source>
        <strain evidence="5 6">DSM 19580</strain>
    </source>
</reference>
<name>A0A4R3YUF6_9GAMM</name>
<comment type="caution">
    <text evidence="5">The sequence shown here is derived from an EMBL/GenBank/DDBJ whole genome shotgun (WGS) entry which is preliminary data.</text>
</comment>
<evidence type="ECO:0000313" key="6">
    <source>
        <dbReference type="Proteomes" id="UP000295719"/>
    </source>
</evidence>
<feature type="domain" description="HTH deoR-type" evidence="4">
    <location>
        <begin position="2"/>
        <end position="57"/>
    </location>
</feature>
<dbReference type="EMBL" id="SMCR01000004">
    <property type="protein sequence ID" value="TCV96627.1"/>
    <property type="molecule type" value="Genomic_DNA"/>
</dbReference>
<dbReference type="GO" id="GO:0003677">
    <property type="term" value="F:DNA binding"/>
    <property type="evidence" value="ECO:0007669"/>
    <property type="project" value="UniProtKB-KW"/>
</dbReference>
<evidence type="ECO:0000256" key="1">
    <source>
        <dbReference type="ARBA" id="ARBA00023015"/>
    </source>
</evidence>
<dbReference type="Gene3D" id="3.40.50.1360">
    <property type="match status" value="1"/>
</dbReference>
<sequence length="237" mass="26681">MKSTRHQAILALMVQQGQLSVDFLSDRFGVSKETIRRDLNTLQEQGWLIRQHGWAKRIDCNSPDSGVSFSARIKSHYNRKEDIADQALALVESGMVIALDASSTCWYLARKLPNTPLTVFTNSVRVCFELAKKSQITLISSGGVLERKYACYVNTGLISLVRHLDIDVFLFSCAGIDKDGMMWDSNVFHAEYKTLLMKRSVQSVLLMDQSKLRRKSTIKIGPVSEVDRVITDTGSHH</sequence>
<dbReference type="NCBIfam" id="NF007720">
    <property type="entry name" value="PRK10411.1"/>
    <property type="match status" value="1"/>
</dbReference>
<dbReference type="Proteomes" id="UP000295719">
    <property type="component" value="Unassembled WGS sequence"/>
</dbReference>
<proteinExistence type="predicted"/>
<keyword evidence="2" id="KW-0238">DNA-binding</keyword>
<dbReference type="InterPro" id="IPR001034">
    <property type="entry name" value="DeoR_HTH"/>
</dbReference>
<dbReference type="SMART" id="SM00420">
    <property type="entry name" value="HTH_DEOR"/>
    <property type="match status" value="1"/>
</dbReference>
<dbReference type="Pfam" id="PF08220">
    <property type="entry name" value="HTH_DeoR"/>
    <property type="match status" value="1"/>
</dbReference>
<dbReference type="RefSeq" id="WP_131865218.1">
    <property type="nucleotide sequence ID" value="NZ_SMCR01000004.1"/>
</dbReference>
<dbReference type="PROSITE" id="PS00894">
    <property type="entry name" value="HTH_DEOR_1"/>
    <property type="match status" value="1"/>
</dbReference>
<evidence type="ECO:0000256" key="2">
    <source>
        <dbReference type="ARBA" id="ARBA00023125"/>
    </source>
</evidence>
<dbReference type="PRINTS" id="PR00037">
    <property type="entry name" value="HTHLACR"/>
</dbReference>
<keyword evidence="6" id="KW-1185">Reference proteome</keyword>
<dbReference type="InterPro" id="IPR018356">
    <property type="entry name" value="Tscrpt_reg_HTH_DeoR_CS"/>
</dbReference>